<dbReference type="InterPro" id="IPR050336">
    <property type="entry name" value="Chromosome_partition/occlusion"/>
</dbReference>
<dbReference type="GO" id="GO:0007059">
    <property type="term" value="P:chromosome segregation"/>
    <property type="evidence" value="ECO:0007669"/>
    <property type="project" value="TreeGrafter"/>
</dbReference>
<dbReference type="InterPro" id="IPR036086">
    <property type="entry name" value="ParB/Sulfiredoxin_sf"/>
</dbReference>
<keyword evidence="3" id="KW-1185">Reference proteome</keyword>
<dbReference type="InterPro" id="IPR011111">
    <property type="entry name" value="Plasmid_RepB"/>
</dbReference>
<proteinExistence type="predicted"/>
<evidence type="ECO:0000313" key="2">
    <source>
        <dbReference type="EMBL" id="SFN24641.1"/>
    </source>
</evidence>
<reference evidence="3" key="1">
    <citation type="submission" date="2016-10" db="EMBL/GenBank/DDBJ databases">
        <authorList>
            <person name="Varghese N."/>
        </authorList>
    </citation>
    <scope>NUCLEOTIDE SEQUENCE [LARGE SCALE GENOMIC DNA]</scope>
    <source>
        <strain evidence="3">Nsp8</strain>
    </source>
</reference>
<name>A0A1I4XFE3_9PROT</name>
<accession>A0A1I4XFE3</accession>
<dbReference type="Proteomes" id="UP000183107">
    <property type="component" value="Unassembled WGS sequence"/>
</dbReference>
<dbReference type="Pfam" id="PF07506">
    <property type="entry name" value="RepB"/>
    <property type="match status" value="1"/>
</dbReference>
<dbReference type="EMBL" id="FOVJ01000001">
    <property type="protein sequence ID" value="SFN24641.1"/>
    <property type="molecule type" value="Genomic_DNA"/>
</dbReference>
<gene>
    <name evidence="2" type="ORF">SAMN05216386_0099</name>
</gene>
<feature type="domain" description="ParB-like N-terminal" evidence="1">
    <location>
        <begin position="13"/>
        <end position="107"/>
    </location>
</feature>
<dbReference type="RefSeq" id="WP_074793553.1">
    <property type="nucleotide sequence ID" value="NZ_FOVJ01000001.1"/>
</dbReference>
<dbReference type="Pfam" id="PF02195">
    <property type="entry name" value="ParB_N"/>
    <property type="match status" value="1"/>
</dbReference>
<dbReference type="Gene3D" id="3.90.1530.30">
    <property type="match status" value="1"/>
</dbReference>
<dbReference type="GO" id="GO:0005694">
    <property type="term" value="C:chromosome"/>
    <property type="evidence" value="ECO:0007669"/>
    <property type="project" value="TreeGrafter"/>
</dbReference>
<dbReference type="SUPFAM" id="SSF109709">
    <property type="entry name" value="KorB DNA-binding domain-like"/>
    <property type="match status" value="1"/>
</dbReference>
<dbReference type="Gene3D" id="1.10.10.2830">
    <property type="match status" value="1"/>
</dbReference>
<dbReference type="SMART" id="SM00470">
    <property type="entry name" value="ParB"/>
    <property type="match status" value="1"/>
</dbReference>
<dbReference type="PANTHER" id="PTHR33375:SF1">
    <property type="entry name" value="CHROMOSOME-PARTITIONING PROTEIN PARB-RELATED"/>
    <property type="match status" value="1"/>
</dbReference>
<evidence type="ECO:0000313" key="3">
    <source>
        <dbReference type="Proteomes" id="UP000183107"/>
    </source>
</evidence>
<dbReference type="AlphaFoldDB" id="A0A1I4XFE3"/>
<dbReference type="PANTHER" id="PTHR33375">
    <property type="entry name" value="CHROMOSOME-PARTITIONING PROTEIN PARB-RELATED"/>
    <property type="match status" value="1"/>
</dbReference>
<dbReference type="SUPFAM" id="SSF110849">
    <property type="entry name" value="ParB/Sulfiredoxin"/>
    <property type="match status" value="1"/>
</dbReference>
<protein>
    <submittedName>
        <fullName evidence="2">ParB-like nuclease domain-containing protein</fullName>
    </submittedName>
</protein>
<dbReference type="OrthoDB" id="7632576at2"/>
<evidence type="ECO:0000259" key="1">
    <source>
        <dbReference type="SMART" id="SM00470"/>
    </source>
</evidence>
<organism evidence="2 3">
    <name type="scientific">Nitrosospira briensis</name>
    <dbReference type="NCBI Taxonomy" id="35799"/>
    <lineage>
        <taxon>Bacteria</taxon>
        <taxon>Pseudomonadati</taxon>
        <taxon>Pseudomonadota</taxon>
        <taxon>Betaproteobacteria</taxon>
        <taxon>Nitrosomonadales</taxon>
        <taxon>Nitrosomonadaceae</taxon>
        <taxon>Nitrosospira</taxon>
    </lineage>
</organism>
<dbReference type="InterPro" id="IPR003115">
    <property type="entry name" value="ParB_N"/>
</dbReference>
<sequence length="297" mass="33721">MTKVAIGFDLEPLTVPVDQILPSRKIPEGVVISRKYKQILSSIKEIGLIEPLSVRYADPRPDQFILLDGHIRLIALRELEYTEITCLVAGDDESYTYNNRINRLSSIQEHYMIRRAIQRGVTAGRLAKALNANLHTILRKMTLLDRICPEAVELLKDRQFPIDVSRILRKMKPTRQVECVELMIAANTFTAAYAEAMLAATSKEMLVEGKRSGKLSGLSKEQMAMMELEMSNLQGRYKMVEQTYSQDVLNLVMTQGYLGRLLKNRLVARYLGEKHAEVLAEFKTIVQTASIDQFSSQ</sequence>